<dbReference type="AlphaFoldDB" id="A0A1F6GNL1"/>
<dbReference type="InterPro" id="IPR002881">
    <property type="entry name" value="DUF58"/>
</dbReference>
<sequence>MAPPPSKPTEPRLEAELFKRVKAVQLTSRKRVNDHLAGEYQSAFRGRGMEFDQVREYSPGDDPKYIDWMVSARMGHPYIKTFIEERELSVFFVIDGSGSSGFGLGTKTRFDLAVELFAALGLSGMRKNDSLGLLVFTDQVELFVPPKKGRKHFLRLIRELLHFTPQSKGTHIGTALEYCNKALKRRGVLFLVSDFLDPHNYAKPLRHLAKKQDLVVIETGEPVPLELSGLGLIEVEGLESGSRELLDLVNLAPQGPENRKKSFTLLGADYLQVKETDDLDQKLEGFFRQRARRR</sequence>
<feature type="domain" description="VWFA" evidence="1">
    <location>
        <begin position="89"/>
        <end position="283"/>
    </location>
</feature>
<dbReference type="Pfam" id="PF01882">
    <property type="entry name" value="DUF58"/>
    <property type="match status" value="1"/>
</dbReference>
<organism evidence="2 3">
    <name type="scientific">Candidatus Lambdaproteobacteria bacterium RIFOXYD2_FULL_56_26</name>
    <dbReference type="NCBI Taxonomy" id="1817773"/>
    <lineage>
        <taxon>Bacteria</taxon>
        <taxon>Pseudomonadati</taxon>
        <taxon>Pseudomonadota</taxon>
        <taxon>Candidatus Lambdaproteobacteria</taxon>
    </lineage>
</organism>
<dbReference type="InterPro" id="IPR002035">
    <property type="entry name" value="VWF_A"/>
</dbReference>
<reference evidence="2 3" key="1">
    <citation type="journal article" date="2016" name="Nat. Commun.">
        <title>Thousands of microbial genomes shed light on interconnected biogeochemical processes in an aquifer system.</title>
        <authorList>
            <person name="Anantharaman K."/>
            <person name="Brown C.T."/>
            <person name="Hug L.A."/>
            <person name="Sharon I."/>
            <person name="Castelle C.J."/>
            <person name="Probst A.J."/>
            <person name="Thomas B.C."/>
            <person name="Singh A."/>
            <person name="Wilkins M.J."/>
            <person name="Karaoz U."/>
            <person name="Brodie E.L."/>
            <person name="Williams K.H."/>
            <person name="Hubbard S.S."/>
            <person name="Banfield J.F."/>
        </authorList>
    </citation>
    <scope>NUCLEOTIDE SEQUENCE [LARGE SCALE GENOMIC DNA]</scope>
</reference>
<accession>A0A1F6GNL1</accession>
<protein>
    <recommendedName>
        <fullName evidence="1">VWFA domain-containing protein</fullName>
    </recommendedName>
</protein>
<dbReference type="PANTHER" id="PTHR33608:SF6">
    <property type="entry name" value="BLL2464 PROTEIN"/>
    <property type="match status" value="1"/>
</dbReference>
<comment type="caution">
    <text evidence="2">The sequence shown here is derived from an EMBL/GenBank/DDBJ whole genome shotgun (WGS) entry which is preliminary data.</text>
</comment>
<dbReference type="SUPFAM" id="SSF53300">
    <property type="entry name" value="vWA-like"/>
    <property type="match status" value="1"/>
</dbReference>
<dbReference type="Gene3D" id="3.40.50.410">
    <property type="entry name" value="von Willebrand factor, type A domain"/>
    <property type="match status" value="1"/>
</dbReference>
<dbReference type="SMART" id="SM00327">
    <property type="entry name" value="VWA"/>
    <property type="match status" value="1"/>
</dbReference>
<dbReference type="PROSITE" id="PS50234">
    <property type="entry name" value="VWFA"/>
    <property type="match status" value="1"/>
</dbReference>
<dbReference type="InterPro" id="IPR036465">
    <property type="entry name" value="vWFA_dom_sf"/>
</dbReference>
<evidence type="ECO:0000313" key="3">
    <source>
        <dbReference type="Proteomes" id="UP000177583"/>
    </source>
</evidence>
<dbReference type="PANTHER" id="PTHR33608">
    <property type="entry name" value="BLL2464 PROTEIN"/>
    <property type="match status" value="1"/>
</dbReference>
<dbReference type="EMBL" id="MFNF01000055">
    <property type="protein sequence ID" value="OGG99725.1"/>
    <property type="molecule type" value="Genomic_DNA"/>
</dbReference>
<dbReference type="Proteomes" id="UP000177583">
    <property type="component" value="Unassembled WGS sequence"/>
</dbReference>
<name>A0A1F6GNL1_9PROT</name>
<proteinExistence type="predicted"/>
<gene>
    <name evidence="2" type="ORF">A2557_06180</name>
</gene>
<evidence type="ECO:0000313" key="2">
    <source>
        <dbReference type="EMBL" id="OGG99725.1"/>
    </source>
</evidence>
<evidence type="ECO:0000259" key="1">
    <source>
        <dbReference type="PROSITE" id="PS50234"/>
    </source>
</evidence>